<name>A0A0J6GH73_PSEDM</name>
<comment type="caution">
    <text evidence="1">The sequence shown here is derived from an EMBL/GenBank/DDBJ whole genome shotgun (WGS) entry which is preliminary data.</text>
</comment>
<evidence type="ECO:0000313" key="1">
    <source>
        <dbReference type="EMBL" id="SEE69463.1"/>
    </source>
</evidence>
<dbReference type="AlphaFoldDB" id="A0A0J6GH73"/>
<dbReference type="RefSeq" id="WP_048359071.1">
    <property type="nucleotide sequence ID" value="NZ_FNUD01000002.1"/>
</dbReference>
<dbReference type="Proteomes" id="UP000183613">
    <property type="component" value="Unassembled WGS sequence"/>
</dbReference>
<sequence>MSLHHPVYENPDILRPKEAGQRVFNPRTRGELTAELLDRPAFSAQEMTFASSKKRIVITGEFDELGTTAYRAVSLTLDINIQSGIYLFKRGEPSPVQSMSYIECVEIDGRDVYHLNQADIGTLHLSVVESCYSARLFTMEGLDHNGNCLELCGDFSISPPHASF</sequence>
<evidence type="ECO:0000313" key="2">
    <source>
        <dbReference type="Proteomes" id="UP000183613"/>
    </source>
</evidence>
<keyword evidence="2" id="KW-1185">Reference proteome</keyword>
<protein>
    <submittedName>
        <fullName evidence="1">Uncharacterized protein</fullName>
    </submittedName>
</protein>
<dbReference type="PATRIC" id="fig|882211.3.peg.1261"/>
<gene>
    <name evidence="1" type="ORF">SAMN04489800_1792</name>
</gene>
<proteinExistence type="predicted"/>
<dbReference type="EMBL" id="FNUD01000002">
    <property type="protein sequence ID" value="SEE69463.1"/>
    <property type="molecule type" value="Genomic_DNA"/>
</dbReference>
<accession>A0A0J6GH73</accession>
<reference evidence="1" key="1">
    <citation type="submission" date="2016-10" db="EMBL/GenBank/DDBJ databases">
        <authorList>
            <person name="Varghese N."/>
            <person name="Submissions S."/>
        </authorList>
    </citation>
    <scope>NUCLEOTIDE SEQUENCE [LARGE SCALE GENOMIC DNA]</scope>
    <source>
        <strain evidence="1">LMG 25555</strain>
    </source>
</reference>
<dbReference type="OrthoDB" id="6868264at2"/>
<organism evidence="1 2">
    <name type="scientific">Pseudomonas deceptionensis</name>
    <dbReference type="NCBI Taxonomy" id="882211"/>
    <lineage>
        <taxon>Bacteria</taxon>
        <taxon>Pseudomonadati</taxon>
        <taxon>Pseudomonadota</taxon>
        <taxon>Gammaproteobacteria</taxon>
        <taxon>Pseudomonadales</taxon>
        <taxon>Pseudomonadaceae</taxon>
        <taxon>Pseudomonas</taxon>
    </lineage>
</organism>